<comment type="subcellular location">
    <subcellularLocation>
        <location evidence="1">Membrane</location>
    </subcellularLocation>
</comment>
<dbReference type="PANTHER" id="PTHR35603">
    <property type="match status" value="1"/>
</dbReference>
<evidence type="ECO:0000256" key="1">
    <source>
        <dbReference type="ARBA" id="ARBA00004370"/>
    </source>
</evidence>
<evidence type="ECO:0000256" key="2">
    <source>
        <dbReference type="ARBA" id="ARBA00023136"/>
    </source>
</evidence>
<dbReference type="InterPro" id="IPR051407">
    <property type="entry name" value="Bact_OM_lipoprot/Surf_antigen"/>
</dbReference>
<evidence type="ECO:0000256" key="3">
    <source>
        <dbReference type="SAM" id="SignalP"/>
    </source>
</evidence>
<feature type="chain" id="PRO_5035190026" description="Surface antigen domain-containing protein" evidence="3">
    <location>
        <begin position="34"/>
        <end position="199"/>
    </location>
</feature>
<reference evidence="5" key="1">
    <citation type="journal article" date="2014" name="Int. J. Syst. Evol. Microbiol.">
        <title>Complete genome sequence of Corynebacterium casei LMG S-19264T (=DSM 44701T), isolated from a smear-ripened cheese.</title>
        <authorList>
            <consortium name="US DOE Joint Genome Institute (JGI-PGF)"/>
            <person name="Walter F."/>
            <person name="Albersmeier A."/>
            <person name="Kalinowski J."/>
            <person name="Ruckert C."/>
        </authorList>
    </citation>
    <scope>NUCLEOTIDE SEQUENCE</scope>
    <source>
        <strain evidence="5">CGMCC 1.15725</strain>
    </source>
</reference>
<evidence type="ECO:0000313" key="6">
    <source>
        <dbReference type="Proteomes" id="UP000646365"/>
    </source>
</evidence>
<feature type="domain" description="Surface antigen" evidence="4">
    <location>
        <begin position="137"/>
        <end position="197"/>
    </location>
</feature>
<accession>A0A8J2YU43</accession>
<dbReference type="RefSeq" id="WP_189046885.1">
    <property type="nucleotide sequence ID" value="NZ_BMJQ01000007.1"/>
</dbReference>
<evidence type="ECO:0000313" key="5">
    <source>
        <dbReference type="EMBL" id="GGF20915.1"/>
    </source>
</evidence>
<keyword evidence="6" id="KW-1185">Reference proteome</keyword>
<dbReference type="GO" id="GO:0016020">
    <property type="term" value="C:membrane"/>
    <property type="evidence" value="ECO:0007669"/>
    <property type="project" value="UniProtKB-SubCell"/>
</dbReference>
<dbReference type="PANTHER" id="PTHR35603:SF2">
    <property type="entry name" value="OUTER MEMBRANE LIPOPROTEIN"/>
    <property type="match status" value="1"/>
</dbReference>
<evidence type="ECO:0000259" key="4">
    <source>
        <dbReference type="Pfam" id="PF16998"/>
    </source>
</evidence>
<protein>
    <recommendedName>
        <fullName evidence="4">Surface antigen domain-containing protein</fullName>
    </recommendedName>
</protein>
<sequence length="199" mass="20499">MPHFNLAIRFRSPIIALAMIAAAGLAPAASAFAQGYGGQGYGGQGNGGQTYGTDNRACDRSSLANVFSTSQNNLIGSALGGAAGGLLGSQFGKGSGHTVMTIAGVLSGALAGGAIGRSMEPVDQGCVNQTLEHAPTGQTVAWQNPDQGSSYWVTPTNTYQSNDGTPCRRYVTTALIDGQQQRVQGTACRQQDGTWKQQQ</sequence>
<keyword evidence="3" id="KW-0732">Signal</keyword>
<reference evidence="5" key="2">
    <citation type="submission" date="2020-09" db="EMBL/GenBank/DDBJ databases">
        <authorList>
            <person name="Sun Q."/>
            <person name="Zhou Y."/>
        </authorList>
    </citation>
    <scope>NUCLEOTIDE SEQUENCE</scope>
    <source>
        <strain evidence="5">CGMCC 1.15725</strain>
    </source>
</reference>
<gene>
    <name evidence="5" type="ORF">GCM10011611_28740</name>
</gene>
<name>A0A8J2YU43_9PROT</name>
<keyword evidence="2" id="KW-0472">Membrane</keyword>
<dbReference type="Pfam" id="PF16998">
    <property type="entry name" value="17kDa_Anti_2"/>
    <property type="match status" value="1"/>
</dbReference>
<dbReference type="AlphaFoldDB" id="A0A8J2YU43"/>
<dbReference type="EMBL" id="BMJQ01000007">
    <property type="protein sequence ID" value="GGF20915.1"/>
    <property type="molecule type" value="Genomic_DNA"/>
</dbReference>
<comment type="caution">
    <text evidence="5">The sequence shown here is derived from an EMBL/GenBank/DDBJ whole genome shotgun (WGS) entry which is preliminary data.</text>
</comment>
<proteinExistence type="predicted"/>
<organism evidence="5 6">
    <name type="scientific">Aliidongia dinghuensis</name>
    <dbReference type="NCBI Taxonomy" id="1867774"/>
    <lineage>
        <taxon>Bacteria</taxon>
        <taxon>Pseudomonadati</taxon>
        <taxon>Pseudomonadota</taxon>
        <taxon>Alphaproteobacteria</taxon>
        <taxon>Rhodospirillales</taxon>
        <taxon>Dongiaceae</taxon>
        <taxon>Aliidongia</taxon>
    </lineage>
</organism>
<dbReference type="InterPro" id="IPR032635">
    <property type="entry name" value="Anti_2"/>
</dbReference>
<dbReference type="Proteomes" id="UP000646365">
    <property type="component" value="Unassembled WGS sequence"/>
</dbReference>
<feature type="signal peptide" evidence="3">
    <location>
        <begin position="1"/>
        <end position="33"/>
    </location>
</feature>